<evidence type="ECO:0000256" key="3">
    <source>
        <dbReference type="ARBA" id="ARBA00023002"/>
    </source>
</evidence>
<dbReference type="EMBL" id="GL377620">
    <property type="protein sequence ID" value="EFJ16168.1"/>
    <property type="molecule type" value="Genomic_DNA"/>
</dbReference>
<dbReference type="KEGG" id="smo:SELMODRAFT_115600"/>
<evidence type="ECO:0000256" key="7">
    <source>
        <dbReference type="ARBA" id="ARBA00048782"/>
    </source>
</evidence>
<dbReference type="OMA" id="QCFWGAE"/>
<dbReference type="GO" id="GO:0005737">
    <property type="term" value="C:cytoplasm"/>
    <property type="evidence" value="ECO:0000318"/>
    <property type="project" value="GO_Central"/>
</dbReference>
<dbReference type="STRING" id="88036.D8SEU5"/>
<dbReference type="InterPro" id="IPR002569">
    <property type="entry name" value="Met_Sox_Rdtase_MsrA_dom"/>
</dbReference>
<comment type="catalytic activity">
    <reaction evidence="6">
        <text>L-methionyl-[protein] + [thioredoxin]-disulfide + H2O = L-methionyl-(S)-S-oxide-[protein] + [thioredoxin]-dithiol</text>
        <dbReference type="Rhea" id="RHEA:14217"/>
        <dbReference type="Rhea" id="RHEA-COMP:10698"/>
        <dbReference type="Rhea" id="RHEA-COMP:10700"/>
        <dbReference type="Rhea" id="RHEA-COMP:12313"/>
        <dbReference type="Rhea" id="RHEA-COMP:12315"/>
        <dbReference type="ChEBI" id="CHEBI:15377"/>
        <dbReference type="ChEBI" id="CHEBI:16044"/>
        <dbReference type="ChEBI" id="CHEBI:29950"/>
        <dbReference type="ChEBI" id="CHEBI:44120"/>
        <dbReference type="ChEBI" id="CHEBI:50058"/>
        <dbReference type="EC" id="1.8.4.11"/>
    </reaction>
</comment>
<evidence type="ECO:0000256" key="8">
    <source>
        <dbReference type="ARBA" id="ARBA00055441"/>
    </source>
</evidence>
<dbReference type="Gramene" id="EFJ17037">
    <property type="protein sequence ID" value="EFJ17037"/>
    <property type="gene ID" value="SELMODRAFT_115600"/>
</dbReference>
<dbReference type="GO" id="GO:0008113">
    <property type="term" value="F:peptide-methionine (S)-S-oxide reductase activity"/>
    <property type="evidence" value="ECO:0000318"/>
    <property type="project" value="GO_Central"/>
</dbReference>
<organism evidence="13">
    <name type="scientific">Selaginella moellendorffii</name>
    <name type="common">Spikemoss</name>
    <dbReference type="NCBI Taxonomy" id="88036"/>
    <lineage>
        <taxon>Eukaryota</taxon>
        <taxon>Viridiplantae</taxon>
        <taxon>Streptophyta</taxon>
        <taxon>Embryophyta</taxon>
        <taxon>Tracheophyta</taxon>
        <taxon>Lycopodiopsida</taxon>
        <taxon>Selaginellales</taxon>
        <taxon>Selaginellaceae</taxon>
        <taxon>Selaginella</taxon>
    </lineage>
</organism>
<evidence type="ECO:0000256" key="9">
    <source>
        <dbReference type="ARBA" id="ARBA00067558"/>
    </source>
</evidence>
<dbReference type="OrthoDB" id="77405at2759"/>
<proteinExistence type="inferred from homology"/>
<dbReference type="Gramene" id="EFJ16168">
    <property type="protein sequence ID" value="EFJ16168"/>
    <property type="gene ID" value="SELMODRAFT_117176"/>
</dbReference>
<protein>
    <recommendedName>
        <fullName evidence="9">Peptide methionine sulfoxide reductase A5</fullName>
        <ecNumber evidence="2">1.8.4.11</ecNumber>
    </recommendedName>
    <alternativeName>
        <fullName evidence="5">Peptide-methionine (S)-S-oxide reductase</fullName>
    </alternativeName>
    <alternativeName>
        <fullName evidence="4">Protein-methionine-S-oxide reductase</fullName>
    </alternativeName>
</protein>
<dbReference type="eggNOG" id="KOG1635">
    <property type="taxonomic scope" value="Eukaryota"/>
</dbReference>
<dbReference type="EC" id="1.8.4.11" evidence="2"/>
<dbReference type="PANTHER" id="PTHR42799">
    <property type="entry name" value="MITOCHONDRIAL PEPTIDE METHIONINE SULFOXIDE REDUCTASE"/>
    <property type="match status" value="1"/>
</dbReference>
<comment type="catalytic activity">
    <reaction evidence="7">
        <text>[thioredoxin]-disulfide + L-methionine + H2O = L-methionine (S)-S-oxide + [thioredoxin]-dithiol</text>
        <dbReference type="Rhea" id="RHEA:19993"/>
        <dbReference type="Rhea" id="RHEA-COMP:10698"/>
        <dbReference type="Rhea" id="RHEA-COMP:10700"/>
        <dbReference type="ChEBI" id="CHEBI:15377"/>
        <dbReference type="ChEBI" id="CHEBI:29950"/>
        <dbReference type="ChEBI" id="CHEBI:50058"/>
        <dbReference type="ChEBI" id="CHEBI:57844"/>
        <dbReference type="ChEBI" id="CHEBI:58772"/>
        <dbReference type="EC" id="1.8.4.11"/>
    </reaction>
</comment>
<dbReference type="FunCoup" id="D8SEU5">
    <property type="interactions" value="1063"/>
</dbReference>
<dbReference type="HAMAP" id="MF_01401">
    <property type="entry name" value="MsrA"/>
    <property type="match status" value="1"/>
</dbReference>
<dbReference type="FunFam" id="3.30.1060.10:FF:000004">
    <property type="entry name" value="Peptide methionine sulfoxide reductase A5"/>
    <property type="match status" value="1"/>
</dbReference>
<dbReference type="AlphaFoldDB" id="D8SEU5"/>
<dbReference type="InterPro" id="IPR036509">
    <property type="entry name" value="Met_Sox_Rdtase_MsrA_sf"/>
</dbReference>
<dbReference type="HOGENOM" id="CLU_031040_6_0_1"/>
<dbReference type="GO" id="GO:0034599">
    <property type="term" value="P:cellular response to oxidative stress"/>
    <property type="evidence" value="ECO:0000318"/>
    <property type="project" value="GO_Central"/>
</dbReference>
<dbReference type="SUPFAM" id="SSF55068">
    <property type="entry name" value="Peptide methionine sulfoxide reductase"/>
    <property type="match status" value="1"/>
</dbReference>
<dbReference type="Pfam" id="PF01625">
    <property type="entry name" value="PMSR"/>
    <property type="match status" value="1"/>
</dbReference>
<reference evidence="12 13" key="1">
    <citation type="journal article" date="2011" name="Science">
        <title>The Selaginella genome identifies genetic changes associated with the evolution of vascular plants.</title>
        <authorList>
            <person name="Banks J.A."/>
            <person name="Nishiyama T."/>
            <person name="Hasebe M."/>
            <person name="Bowman J.L."/>
            <person name="Gribskov M."/>
            <person name="dePamphilis C."/>
            <person name="Albert V.A."/>
            <person name="Aono N."/>
            <person name="Aoyama T."/>
            <person name="Ambrose B.A."/>
            <person name="Ashton N.W."/>
            <person name="Axtell M.J."/>
            <person name="Barker E."/>
            <person name="Barker M.S."/>
            <person name="Bennetzen J.L."/>
            <person name="Bonawitz N.D."/>
            <person name="Chapple C."/>
            <person name="Cheng C."/>
            <person name="Correa L.G."/>
            <person name="Dacre M."/>
            <person name="DeBarry J."/>
            <person name="Dreyer I."/>
            <person name="Elias M."/>
            <person name="Engstrom E.M."/>
            <person name="Estelle M."/>
            <person name="Feng L."/>
            <person name="Finet C."/>
            <person name="Floyd S.K."/>
            <person name="Frommer W.B."/>
            <person name="Fujita T."/>
            <person name="Gramzow L."/>
            <person name="Gutensohn M."/>
            <person name="Harholt J."/>
            <person name="Hattori M."/>
            <person name="Heyl A."/>
            <person name="Hirai T."/>
            <person name="Hiwatashi Y."/>
            <person name="Ishikawa M."/>
            <person name="Iwata M."/>
            <person name="Karol K.G."/>
            <person name="Koehler B."/>
            <person name="Kolukisaoglu U."/>
            <person name="Kubo M."/>
            <person name="Kurata T."/>
            <person name="Lalonde S."/>
            <person name="Li K."/>
            <person name="Li Y."/>
            <person name="Litt A."/>
            <person name="Lyons E."/>
            <person name="Manning G."/>
            <person name="Maruyama T."/>
            <person name="Michael T.P."/>
            <person name="Mikami K."/>
            <person name="Miyazaki S."/>
            <person name="Morinaga S."/>
            <person name="Murata T."/>
            <person name="Mueller-Roeber B."/>
            <person name="Nelson D.R."/>
            <person name="Obara M."/>
            <person name="Oguri Y."/>
            <person name="Olmstead R.G."/>
            <person name="Onodera N."/>
            <person name="Petersen B.L."/>
            <person name="Pils B."/>
            <person name="Prigge M."/>
            <person name="Rensing S.A."/>
            <person name="Riano-Pachon D.M."/>
            <person name="Roberts A.W."/>
            <person name="Sato Y."/>
            <person name="Scheller H.V."/>
            <person name="Schulz B."/>
            <person name="Schulz C."/>
            <person name="Shakirov E.V."/>
            <person name="Shibagaki N."/>
            <person name="Shinohara N."/>
            <person name="Shippen D.E."/>
            <person name="Soerensen I."/>
            <person name="Sotooka R."/>
            <person name="Sugimoto N."/>
            <person name="Sugita M."/>
            <person name="Sumikawa N."/>
            <person name="Tanurdzic M."/>
            <person name="Theissen G."/>
            <person name="Ulvskov P."/>
            <person name="Wakazuki S."/>
            <person name="Weng J.K."/>
            <person name="Willats W.W."/>
            <person name="Wipf D."/>
            <person name="Wolf P.G."/>
            <person name="Yang L."/>
            <person name="Zimmer A.D."/>
            <person name="Zhu Q."/>
            <person name="Mitros T."/>
            <person name="Hellsten U."/>
            <person name="Loque D."/>
            <person name="Otillar R."/>
            <person name="Salamov A."/>
            <person name="Schmutz J."/>
            <person name="Shapiro H."/>
            <person name="Lindquist E."/>
            <person name="Lucas S."/>
            <person name="Rokhsar D."/>
            <person name="Grigoriev I.V."/>
        </authorList>
    </citation>
    <scope>NUCLEOTIDE SEQUENCE [LARGE SCALE GENOMIC DNA]</scope>
</reference>
<evidence type="ECO:0000313" key="13">
    <source>
        <dbReference type="Proteomes" id="UP000001514"/>
    </source>
</evidence>
<accession>D8SEU5</accession>
<gene>
    <name evidence="12" type="ORF">SELMODRAFT_115600</name>
    <name evidence="11" type="ORF">SELMODRAFT_117176</name>
</gene>
<dbReference type="Gene3D" id="3.30.1060.10">
    <property type="entry name" value="Peptide methionine sulphoxide reductase MsrA"/>
    <property type="match status" value="1"/>
</dbReference>
<dbReference type="NCBIfam" id="TIGR00401">
    <property type="entry name" value="msrA"/>
    <property type="match status" value="1"/>
</dbReference>
<dbReference type="KEGG" id="smo:SELMODRAFT_117176"/>
<name>D8SEU5_SELML</name>
<dbReference type="Proteomes" id="UP000001514">
    <property type="component" value="Unassembled WGS sequence"/>
</dbReference>
<comment type="similarity">
    <text evidence="1">Belongs to the MsrA Met sulfoxide reductase family.</text>
</comment>
<keyword evidence="13" id="KW-1185">Reference proteome</keyword>
<evidence type="ECO:0000256" key="5">
    <source>
        <dbReference type="ARBA" id="ARBA00030643"/>
    </source>
</evidence>
<feature type="domain" description="Peptide methionine sulphoxide reductase MsrA" evidence="10">
    <location>
        <begin position="6"/>
        <end position="143"/>
    </location>
</feature>
<evidence type="ECO:0000259" key="10">
    <source>
        <dbReference type="Pfam" id="PF01625"/>
    </source>
</evidence>
<evidence type="ECO:0000256" key="2">
    <source>
        <dbReference type="ARBA" id="ARBA00012502"/>
    </source>
</evidence>
<keyword evidence="3" id="KW-0560">Oxidoreductase</keyword>
<evidence type="ECO:0000313" key="12">
    <source>
        <dbReference type="EMBL" id="EFJ17037.1"/>
    </source>
</evidence>
<evidence type="ECO:0000256" key="1">
    <source>
        <dbReference type="ARBA" id="ARBA00005591"/>
    </source>
</evidence>
<evidence type="ECO:0000256" key="4">
    <source>
        <dbReference type="ARBA" id="ARBA00030273"/>
    </source>
</evidence>
<evidence type="ECO:0000256" key="6">
    <source>
        <dbReference type="ARBA" id="ARBA00047806"/>
    </source>
</evidence>
<evidence type="ECO:0000313" key="11">
    <source>
        <dbReference type="EMBL" id="EFJ16168.1"/>
    </source>
</evidence>
<dbReference type="InterPro" id="IPR050162">
    <property type="entry name" value="MsrA_MetSO_reductase"/>
</dbReference>
<dbReference type="PANTHER" id="PTHR42799:SF3">
    <property type="entry name" value="PEPTIDE METHIONINE SULFOXIDE REDUCTASE A5"/>
    <property type="match status" value="1"/>
</dbReference>
<dbReference type="EMBL" id="GL377616">
    <property type="protein sequence ID" value="EFJ17037.1"/>
    <property type="molecule type" value="Genomic_DNA"/>
</dbReference>
<comment type="function">
    <text evidence="8">Catalyzes the reduction of methionine sulfoxide (MetSO) to methionine in proteins. Plays a protective role against oxidative stress by restoring activity to proteins that have been inactivated by methionine oxidation. MSRA family specifically reduces the MetSO S-enantiomer.</text>
</comment>
<dbReference type="InParanoid" id="D8SEU5"/>
<sequence length="206" mass="23322">MDPKIAVFAVGSFWSGEAAFGCIPGVVRTRVGYCGGSKQSPEYRNIGDHAESVEIEYDPARVRYEQLLDAFWAAHDPTQVFGQGPDVGEQYRSIIFTQNEDEAFLATVSKEREQAKRPYTMVATEIEPLETFYPAELEHQKFELRRRPLLLQLFGELAEEDFVRSSAAARFNGYAAGMCPAPVTKELDSKVSQFMRHRQKLSLLFQ</sequence>